<dbReference type="SUPFAM" id="SSF109604">
    <property type="entry name" value="HD-domain/PDEase-like"/>
    <property type="match status" value="1"/>
</dbReference>
<accession>A0ABW6IDJ5</accession>
<evidence type="ECO:0000259" key="1">
    <source>
        <dbReference type="Pfam" id="PF10069"/>
    </source>
</evidence>
<dbReference type="PANTHER" id="PTHR45228:SF1">
    <property type="entry name" value="CYCLIC DI-GMP PHOSPHODIESTERASE TM_0186"/>
    <property type="match status" value="1"/>
</dbReference>
<dbReference type="InterPro" id="IPR052020">
    <property type="entry name" value="Cyclic_di-GMP/3'3'-cGAMP_PDE"/>
</dbReference>
<dbReference type="InterPro" id="IPR003607">
    <property type="entry name" value="HD/PDEase_dom"/>
</dbReference>
<dbReference type="InterPro" id="IPR019278">
    <property type="entry name" value="DICT_dom"/>
</dbReference>
<organism evidence="3 4">
    <name type="scientific">Almyronema epifaneia S1</name>
    <dbReference type="NCBI Taxonomy" id="2991925"/>
    <lineage>
        <taxon>Bacteria</taxon>
        <taxon>Bacillati</taxon>
        <taxon>Cyanobacteriota</taxon>
        <taxon>Cyanophyceae</taxon>
        <taxon>Nodosilineales</taxon>
        <taxon>Nodosilineaceae</taxon>
        <taxon>Almyronema</taxon>
        <taxon>Almyronema epifaneia</taxon>
    </lineage>
</organism>
<gene>
    <name evidence="3" type="ORF">ACFVKH_08175</name>
</gene>
<dbReference type="Proteomes" id="UP001600165">
    <property type="component" value="Unassembled WGS sequence"/>
</dbReference>
<keyword evidence="4" id="KW-1185">Reference proteome</keyword>
<dbReference type="RefSeq" id="WP_377963825.1">
    <property type="nucleotide sequence ID" value="NZ_JBHZOL010000058.1"/>
</dbReference>
<dbReference type="Pfam" id="PF10069">
    <property type="entry name" value="DICT"/>
    <property type="match status" value="1"/>
</dbReference>
<dbReference type="Pfam" id="PF17150">
    <property type="entry name" value="CHASE6_C"/>
    <property type="match status" value="1"/>
</dbReference>
<feature type="domain" description="DICT" evidence="1">
    <location>
        <begin position="18"/>
        <end position="134"/>
    </location>
</feature>
<sequence>MLEGSILRQLVCNHQADSAEQSPLNFGVYYKNTLVALCHALEDCILAMNSQPLVIAAFQQGKWYLQEADRYGAIADQASQIAIMAAADTGFQSHPTSQRSNVALVELDPSDPVSQEWHLIIFAPDYTAMVLCQELSEEDYGVQGRPDHDLERKFYGFWTFEPQLIQETVQLAIAHIGRYQPELQAHLQQHYDHIAHQVNEVSTADGLGSVVSRVVDYLQSSQASLFGAESFDFVEALNSNLVSNEMQAFLRMAQLADLADPSNPYAATEVASLAEMVGQLIDLPAWQLQRLRLASLLHRIAPLPIDPTANEAAPSCPLVPGAQVLRRMPRLRAVAEIITHQTEWWDGSGQPAHLSGDQIPLESRILGLAAAFQQRVADLKGRELTQTPEQSDLSEPLSLALKDCQTEQGIRWDPKLTEILGLIVRGLQQGLSLPSIPTKVTMGAGLLHPDVEVAADSTQSTSPQIS</sequence>
<protein>
    <submittedName>
        <fullName evidence="3">DICT sensory domain-containing protein</fullName>
    </submittedName>
</protein>
<proteinExistence type="predicted"/>
<feature type="domain" description="C-terminal" evidence="2">
    <location>
        <begin position="149"/>
        <end position="225"/>
    </location>
</feature>
<evidence type="ECO:0000259" key="2">
    <source>
        <dbReference type="Pfam" id="PF17150"/>
    </source>
</evidence>
<dbReference type="EMBL" id="JBHZOL010000058">
    <property type="protein sequence ID" value="MFE4106249.1"/>
    <property type="molecule type" value="Genomic_DNA"/>
</dbReference>
<dbReference type="Pfam" id="PF13487">
    <property type="entry name" value="HD_5"/>
    <property type="match status" value="1"/>
</dbReference>
<dbReference type="InterPro" id="IPR033415">
    <property type="entry name" value="CHASE6_C"/>
</dbReference>
<name>A0ABW6IDJ5_9CYAN</name>
<dbReference type="Gene3D" id="1.10.3210.10">
    <property type="entry name" value="Hypothetical protein af1432"/>
    <property type="match status" value="1"/>
</dbReference>
<dbReference type="PANTHER" id="PTHR45228">
    <property type="entry name" value="CYCLIC DI-GMP PHOSPHODIESTERASE TM_0186-RELATED"/>
    <property type="match status" value="1"/>
</dbReference>
<comment type="caution">
    <text evidence="3">The sequence shown here is derived from an EMBL/GenBank/DDBJ whole genome shotgun (WGS) entry which is preliminary data.</text>
</comment>
<evidence type="ECO:0000313" key="3">
    <source>
        <dbReference type="EMBL" id="MFE4106249.1"/>
    </source>
</evidence>
<dbReference type="CDD" id="cd00077">
    <property type="entry name" value="HDc"/>
    <property type="match status" value="1"/>
</dbReference>
<reference evidence="3 4" key="1">
    <citation type="submission" date="2024-10" db="EMBL/GenBank/DDBJ databases">
        <authorList>
            <person name="Ratan Roy A."/>
            <person name="Morales Sandoval P.H."/>
            <person name="De Los Santos Villalobos S."/>
            <person name="Chakraborty S."/>
            <person name="Mukherjee J."/>
        </authorList>
    </citation>
    <scope>NUCLEOTIDE SEQUENCE [LARGE SCALE GENOMIC DNA]</scope>
    <source>
        <strain evidence="3 4">S1</strain>
    </source>
</reference>
<evidence type="ECO:0000313" key="4">
    <source>
        <dbReference type="Proteomes" id="UP001600165"/>
    </source>
</evidence>